<feature type="transmembrane region" description="Helical" evidence="1">
    <location>
        <begin position="6"/>
        <end position="24"/>
    </location>
</feature>
<comment type="caution">
    <text evidence="2">The sequence shown here is derived from an EMBL/GenBank/DDBJ whole genome shotgun (WGS) entry which is preliminary data.</text>
</comment>
<gene>
    <name evidence="2" type="ORF">QJ522_16905</name>
</gene>
<organism evidence="2 3">
    <name type="scientific">Anaerobaca lacustris</name>
    <dbReference type="NCBI Taxonomy" id="3044600"/>
    <lineage>
        <taxon>Bacteria</taxon>
        <taxon>Pseudomonadati</taxon>
        <taxon>Planctomycetota</taxon>
        <taxon>Phycisphaerae</taxon>
        <taxon>Sedimentisphaerales</taxon>
        <taxon>Anaerobacaceae</taxon>
        <taxon>Anaerobaca</taxon>
    </lineage>
</organism>
<accession>A0AAW6TYH1</accession>
<keyword evidence="1" id="KW-0472">Membrane</keyword>
<dbReference type="Proteomes" id="UP001431776">
    <property type="component" value="Unassembled WGS sequence"/>
</dbReference>
<keyword evidence="1" id="KW-0812">Transmembrane</keyword>
<dbReference type="RefSeq" id="WP_349246152.1">
    <property type="nucleotide sequence ID" value="NZ_JASCXX010000024.1"/>
</dbReference>
<keyword evidence="3" id="KW-1185">Reference proteome</keyword>
<dbReference type="Gene3D" id="1.20.1280.290">
    <property type="match status" value="1"/>
</dbReference>
<feature type="transmembrane region" description="Helical" evidence="1">
    <location>
        <begin position="36"/>
        <end position="53"/>
    </location>
</feature>
<evidence type="ECO:0000256" key="1">
    <source>
        <dbReference type="SAM" id="Phobius"/>
    </source>
</evidence>
<dbReference type="EMBL" id="JASCXX010000024">
    <property type="protein sequence ID" value="MDI6450741.1"/>
    <property type="molecule type" value="Genomic_DNA"/>
</dbReference>
<evidence type="ECO:0000313" key="2">
    <source>
        <dbReference type="EMBL" id="MDI6450741.1"/>
    </source>
</evidence>
<dbReference type="AlphaFoldDB" id="A0AAW6TYH1"/>
<sequence>MSVFEAIMLVCFGVSWPISIAKSLRTKQVEGKSPLFMGIVCFGYLNGVLYKALHAFDWIIVLYVLNMVFVATDLFLYFHYTRTRRGSLPDGWSTSPPGECPV</sequence>
<name>A0AAW6TYH1_9BACT</name>
<evidence type="ECO:0008006" key="4">
    <source>
        <dbReference type="Google" id="ProtNLM"/>
    </source>
</evidence>
<protein>
    <recommendedName>
        <fullName evidence="4">PQ loop repeat protein</fullName>
    </recommendedName>
</protein>
<feature type="transmembrane region" description="Helical" evidence="1">
    <location>
        <begin position="59"/>
        <end position="78"/>
    </location>
</feature>
<reference evidence="2" key="1">
    <citation type="submission" date="2023-05" db="EMBL/GenBank/DDBJ databases">
        <title>Anaerotaeda fermentans gen. nov., sp. nov., a novel anaerobic planctomycete of the new family within the order Sedimentisphaerales isolated from Taman Peninsula, Russia.</title>
        <authorList>
            <person name="Khomyakova M.A."/>
            <person name="Merkel A.Y."/>
            <person name="Slobodkin A.I."/>
        </authorList>
    </citation>
    <scope>NUCLEOTIDE SEQUENCE</scope>
    <source>
        <strain evidence="2">M17dextr</strain>
    </source>
</reference>
<evidence type="ECO:0000313" key="3">
    <source>
        <dbReference type="Proteomes" id="UP001431776"/>
    </source>
</evidence>
<keyword evidence="1" id="KW-1133">Transmembrane helix</keyword>
<proteinExistence type="predicted"/>